<dbReference type="RefSeq" id="WP_074572111.1">
    <property type="nucleotide sequence ID" value="NZ_FNJQ01000012.1"/>
</dbReference>
<reference evidence="1 2" key="1">
    <citation type="submission" date="2016-10" db="EMBL/GenBank/DDBJ databases">
        <authorList>
            <person name="de Groot N.N."/>
        </authorList>
    </citation>
    <scope>NUCLEOTIDE SEQUENCE [LARGE SCALE GENOMIC DNA]</scope>
    <source>
        <strain evidence="1 2">S137</strain>
    </source>
</reference>
<dbReference type="Proteomes" id="UP000182412">
    <property type="component" value="Unassembled WGS sequence"/>
</dbReference>
<accession>A0A1H0RI32</accession>
<protein>
    <submittedName>
        <fullName evidence="1">Uncharacterized protein</fullName>
    </submittedName>
</protein>
<evidence type="ECO:0000313" key="2">
    <source>
        <dbReference type="Proteomes" id="UP000182412"/>
    </source>
</evidence>
<organism evidence="1 2">
    <name type="scientific">Selenomonas ruminantium</name>
    <dbReference type="NCBI Taxonomy" id="971"/>
    <lineage>
        <taxon>Bacteria</taxon>
        <taxon>Bacillati</taxon>
        <taxon>Bacillota</taxon>
        <taxon>Negativicutes</taxon>
        <taxon>Selenomonadales</taxon>
        <taxon>Selenomonadaceae</taxon>
        <taxon>Selenomonas</taxon>
    </lineage>
</organism>
<gene>
    <name evidence="1" type="ORF">SAMN05216366_11222</name>
</gene>
<evidence type="ECO:0000313" key="1">
    <source>
        <dbReference type="EMBL" id="SDP28859.1"/>
    </source>
</evidence>
<dbReference type="EMBL" id="FNJQ01000012">
    <property type="protein sequence ID" value="SDP28859.1"/>
    <property type="molecule type" value="Genomic_DNA"/>
</dbReference>
<name>A0A1H0RI32_SELRU</name>
<sequence length="192" mass="22237">MLRLNMRFTQPMISIHTQLGKLEAHSTPAELHTNGRQARSNRHWTQPSVEIDQYPSRHAYGNDNHTDFAKKYGQQGFADLSKTTSRWTQEAWDNVENSGKKGRNPVKQRYDSKLQQEIMKQRHIVTELIPDPVIKFHPPEAVGDIDVGDVTVDITADYKAQTNFTPGKVDIYLQQKADVRRWLTEDRYDIYA</sequence>
<proteinExistence type="predicted"/>
<dbReference type="AlphaFoldDB" id="A0A1H0RI32"/>
<dbReference type="InterPro" id="IPR045527">
    <property type="entry name" value="DUF6470"/>
</dbReference>
<dbReference type="Pfam" id="PF20074">
    <property type="entry name" value="DUF6470"/>
    <property type="match status" value="1"/>
</dbReference>